<sequence length="140" mass="14438">MSAPSPPMPAAGGDALLGMAALGKTAAVLALIIALILLCGYLLRRLGPHRSRPGLNLKVVASTALGPRERVVVVELEDTWLVLGVGGGQVSKLHELPAQRLPPGDIARPEAGFAGRFAQALKQQAGERLGGSRSAHRDGA</sequence>
<evidence type="ECO:0000256" key="6">
    <source>
        <dbReference type="ARBA" id="ARBA00037937"/>
    </source>
</evidence>
<keyword evidence="5 7" id="KW-0975">Bacterial flagellum</keyword>
<comment type="subcellular location">
    <subcellularLocation>
        <location evidence="7">Cell membrane</location>
    </subcellularLocation>
    <subcellularLocation>
        <location evidence="7">Bacterial flagellum basal body</location>
    </subcellularLocation>
</comment>
<keyword evidence="4 7" id="KW-0472">Membrane</keyword>
<keyword evidence="2 7" id="KW-0812">Transmembrane</keyword>
<reference evidence="9" key="1">
    <citation type="journal article" date="2019" name="Int. J. Syst. Evol. Microbiol.">
        <title>The Global Catalogue of Microorganisms (GCM) 10K type strain sequencing project: providing services to taxonomists for standard genome sequencing and annotation.</title>
        <authorList>
            <consortium name="The Broad Institute Genomics Platform"/>
            <consortium name="The Broad Institute Genome Sequencing Center for Infectious Disease"/>
            <person name="Wu L."/>
            <person name="Ma J."/>
        </authorList>
    </citation>
    <scope>NUCLEOTIDE SEQUENCE [LARGE SCALE GENOMIC DNA]</scope>
    <source>
        <strain evidence="9">JCM 17110</strain>
    </source>
</reference>
<proteinExistence type="inferred from homology"/>
<comment type="caution">
    <text evidence="8">The sequence shown here is derived from an EMBL/GenBank/DDBJ whole genome shotgun (WGS) entry which is preliminary data.</text>
</comment>
<dbReference type="InterPro" id="IPR052205">
    <property type="entry name" value="FliO/MopB"/>
</dbReference>
<protein>
    <recommendedName>
        <fullName evidence="7">Flagellar protein</fullName>
    </recommendedName>
</protein>
<dbReference type="Pfam" id="PF04347">
    <property type="entry name" value="FliO"/>
    <property type="match status" value="1"/>
</dbReference>
<dbReference type="InterPro" id="IPR022781">
    <property type="entry name" value="Flagellar_biosynth_FliO"/>
</dbReference>
<keyword evidence="3 7" id="KW-1133">Transmembrane helix</keyword>
<evidence type="ECO:0000313" key="8">
    <source>
        <dbReference type="EMBL" id="GAA3540298.1"/>
    </source>
</evidence>
<dbReference type="PANTHER" id="PTHR38766:SF1">
    <property type="entry name" value="FLAGELLAR PROTEIN FLIO"/>
    <property type="match status" value="1"/>
</dbReference>
<evidence type="ECO:0000256" key="3">
    <source>
        <dbReference type="ARBA" id="ARBA00022989"/>
    </source>
</evidence>
<organism evidence="8 9">
    <name type="scientific">Zobellella aerophila</name>
    <dbReference type="NCBI Taxonomy" id="870480"/>
    <lineage>
        <taxon>Bacteria</taxon>
        <taxon>Pseudomonadati</taxon>
        <taxon>Pseudomonadota</taxon>
        <taxon>Gammaproteobacteria</taxon>
        <taxon>Aeromonadales</taxon>
        <taxon>Aeromonadaceae</taxon>
        <taxon>Zobellella</taxon>
    </lineage>
</organism>
<keyword evidence="9" id="KW-1185">Reference proteome</keyword>
<comment type="similarity">
    <text evidence="6 7">Belongs to the FliO/MopB family.</text>
</comment>
<evidence type="ECO:0000256" key="2">
    <source>
        <dbReference type="ARBA" id="ARBA00022692"/>
    </source>
</evidence>
<evidence type="ECO:0000256" key="1">
    <source>
        <dbReference type="ARBA" id="ARBA00022475"/>
    </source>
</evidence>
<dbReference type="RefSeq" id="WP_344957503.1">
    <property type="nucleotide sequence ID" value="NZ_BAABCX010000002.1"/>
</dbReference>
<name>A0ABP6VSP4_9GAMM</name>
<dbReference type="NCBIfam" id="TIGR03500">
    <property type="entry name" value="FliO_TIGR"/>
    <property type="match status" value="1"/>
</dbReference>
<gene>
    <name evidence="8" type="ORF">GCM10022394_20100</name>
</gene>
<dbReference type="EMBL" id="BAABCX010000002">
    <property type="protein sequence ID" value="GAA3540298.1"/>
    <property type="molecule type" value="Genomic_DNA"/>
</dbReference>
<evidence type="ECO:0000256" key="7">
    <source>
        <dbReference type="RuleBase" id="RU362064"/>
    </source>
</evidence>
<accession>A0ABP6VSP4</accession>
<feature type="transmembrane region" description="Helical" evidence="7">
    <location>
        <begin position="20"/>
        <end position="43"/>
    </location>
</feature>
<dbReference type="PANTHER" id="PTHR38766">
    <property type="entry name" value="FLAGELLAR PROTEIN FLIO"/>
    <property type="match status" value="1"/>
</dbReference>
<evidence type="ECO:0000313" key="9">
    <source>
        <dbReference type="Proteomes" id="UP001500795"/>
    </source>
</evidence>
<evidence type="ECO:0000256" key="4">
    <source>
        <dbReference type="ARBA" id="ARBA00023136"/>
    </source>
</evidence>
<keyword evidence="1 7" id="KW-1003">Cell membrane</keyword>
<evidence type="ECO:0000256" key="5">
    <source>
        <dbReference type="ARBA" id="ARBA00023143"/>
    </source>
</evidence>
<dbReference type="Proteomes" id="UP001500795">
    <property type="component" value="Unassembled WGS sequence"/>
</dbReference>